<evidence type="ECO:0000313" key="2">
    <source>
        <dbReference type="Proteomes" id="UP000255355"/>
    </source>
</evidence>
<proteinExistence type="predicted"/>
<comment type="caution">
    <text evidence="1">The sequence shown here is derived from an EMBL/GenBank/DDBJ whole genome shotgun (WGS) entry which is preliminary data.</text>
</comment>
<reference evidence="1 2" key="1">
    <citation type="submission" date="2018-07" db="EMBL/GenBank/DDBJ databases">
        <title>Genomic Encyclopedia of Type Strains, Phase IV (KMG-IV): sequencing the most valuable type-strain genomes for metagenomic binning, comparative biology and taxonomic classification.</title>
        <authorList>
            <person name="Goeker M."/>
        </authorList>
    </citation>
    <scope>NUCLEOTIDE SEQUENCE [LARGE SCALE GENOMIC DNA]</scope>
    <source>
        <strain evidence="1 2">DSM 44952</strain>
    </source>
</reference>
<organism evidence="1 2">
    <name type="scientific">Nocardia mexicana</name>
    <dbReference type="NCBI Taxonomy" id="279262"/>
    <lineage>
        <taxon>Bacteria</taxon>
        <taxon>Bacillati</taxon>
        <taxon>Actinomycetota</taxon>
        <taxon>Actinomycetes</taxon>
        <taxon>Mycobacteriales</taxon>
        <taxon>Nocardiaceae</taxon>
        <taxon>Nocardia</taxon>
    </lineage>
</organism>
<evidence type="ECO:0000313" key="1">
    <source>
        <dbReference type="EMBL" id="RDI42118.1"/>
    </source>
</evidence>
<dbReference type="AlphaFoldDB" id="A0A370GE87"/>
<accession>A0A370GE87</accession>
<dbReference type="STRING" id="1210089.GCA_001613165_01029"/>
<keyword evidence="2" id="KW-1185">Reference proteome</keyword>
<dbReference type="RefSeq" id="WP_068014413.1">
    <property type="nucleotide sequence ID" value="NZ_QQAZ01000028.1"/>
</dbReference>
<dbReference type="Proteomes" id="UP000255355">
    <property type="component" value="Unassembled WGS sequence"/>
</dbReference>
<name>A0A370GE87_9NOCA</name>
<gene>
    <name evidence="1" type="ORF">DFR68_12810</name>
</gene>
<dbReference type="OrthoDB" id="1163947at2"/>
<dbReference type="EMBL" id="QQAZ01000028">
    <property type="protein sequence ID" value="RDI42118.1"/>
    <property type="molecule type" value="Genomic_DNA"/>
</dbReference>
<sequence>MAGVEINDRFVRRTLDNGRIEEVAWHDLSEVRIITTADGPFADDVFFVLIGAKGNGCVVPHSAADTAFLVRLQRLPGFDNAKVIEAMGSVTDRQFLVWRRNSPAQGRRAVRNN</sequence>
<protein>
    <submittedName>
        <fullName evidence="1">Uncharacterized protein</fullName>
    </submittedName>
</protein>